<organism evidence="3 4">
    <name type="scientific">Hydrogenophaga luteola</name>
    <dbReference type="NCBI Taxonomy" id="1591122"/>
    <lineage>
        <taxon>Bacteria</taxon>
        <taxon>Pseudomonadati</taxon>
        <taxon>Pseudomonadota</taxon>
        <taxon>Betaproteobacteria</taxon>
        <taxon>Burkholderiales</taxon>
        <taxon>Comamonadaceae</taxon>
        <taxon>Hydrogenophaga</taxon>
    </lineage>
</organism>
<dbReference type="Proteomes" id="UP001595729">
    <property type="component" value="Unassembled WGS sequence"/>
</dbReference>
<name>A0ABV7W1M6_9BURK</name>
<feature type="signal peptide" evidence="2">
    <location>
        <begin position="1"/>
        <end position="20"/>
    </location>
</feature>
<dbReference type="EMBL" id="JBHRXX010000002">
    <property type="protein sequence ID" value="MFC3682926.1"/>
    <property type="molecule type" value="Genomic_DNA"/>
</dbReference>
<keyword evidence="1" id="KW-1133">Transmembrane helix</keyword>
<sequence>MTANLFLVLACLLPMRFACALDGSCRRTGALFCTFVILIPLGAAPLASIANIRFEGVSNIYYYLFVTLAMASILCMARRVAKHPRSALRAVHHVSLGALCVVVTLDAAFSAPESGLTPGLFDRGELAAGWIAALVSTGGLVVALCSQTSTRFTPLSAFISICALVIWTGAALTGLVGGA</sequence>
<keyword evidence="1" id="KW-0812">Transmembrane</keyword>
<feature type="transmembrane region" description="Helical" evidence="1">
    <location>
        <begin position="127"/>
        <end position="145"/>
    </location>
</feature>
<keyword evidence="4" id="KW-1185">Reference proteome</keyword>
<comment type="caution">
    <text evidence="3">The sequence shown here is derived from an EMBL/GenBank/DDBJ whole genome shotgun (WGS) entry which is preliminary data.</text>
</comment>
<dbReference type="RefSeq" id="WP_382171597.1">
    <property type="nucleotide sequence ID" value="NZ_JBHRXX010000002.1"/>
</dbReference>
<gene>
    <name evidence="3" type="ORF">ACFOPI_04930</name>
</gene>
<evidence type="ECO:0000256" key="1">
    <source>
        <dbReference type="SAM" id="Phobius"/>
    </source>
</evidence>
<keyword evidence="2" id="KW-0732">Signal</keyword>
<accession>A0ABV7W1M6</accession>
<reference evidence="4" key="1">
    <citation type="journal article" date="2019" name="Int. J. Syst. Evol. Microbiol.">
        <title>The Global Catalogue of Microorganisms (GCM) 10K type strain sequencing project: providing services to taxonomists for standard genome sequencing and annotation.</title>
        <authorList>
            <consortium name="The Broad Institute Genomics Platform"/>
            <consortium name="The Broad Institute Genome Sequencing Center for Infectious Disease"/>
            <person name="Wu L."/>
            <person name="Ma J."/>
        </authorList>
    </citation>
    <scope>NUCLEOTIDE SEQUENCE [LARGE SCALE GENOMIC DNA]</scope>
    <source>
        <strain evidence="4">KCTC 42501</strain>
    </source>
</reference>
<evidence type="ECO:0000256" key="2">
    <source>
        <dbReference type="SAM" id="SignalP"/>
    </source>
</evidence>
<feature type="chain" id="PRO_5045809398" evidence="2">
    <location>
        <begin position="21"/>
        <end position="179"/>
    </location>
</feature>
<evidence type="ECO:0000313" key="4">
    <source>
        <dbReference type="Proteomes" id="UP001595729"/>
    </source>
</evidence>
<protein>
    <submittedName>
        <fullName evidence="3">Uncharacterized protein</fullName>
    </submittedName>
</protein>
<feature type="transmembrane region" description="Helical" evidence="1">
    <location>
        <begin position="60"/>
        <end position="81"/>
    </location>
</feature>
<feature type="transmembrane region" description="Helical" evidence="1">
    <location>
        <begin position="28"/>
        <end position="48"/>
    </location>
</feature>
<evidence type="ECO:0000313" key="3">
    <source>
        <dbReference type="EMBL" id="MFC3682926.1"/>
    </source>
</evidence>
<proteinExistence type="predicted"/>
<feature type="transmembrane region" description="Helical" evidence="1">
    <location>
        <begin position="157"/>
        <end position="177"/>
    </location>
</feature>
<keyword evidence="1" id="KW-0472">Membrane</keyword>